<evidence type="ECO:0000313" key="3">
    <source>
        <dbReference type="Proteomes" id="UP000823941"/>
    </source>
</evidence>
<sequence length="160" mass="16744">MRGPTGYQSWILSVWRVILEAFPPPPARAPAAPASGDPAPAPAPRPPAERDALLCWCAKFLHALLLAQDPSSPDYAKEVSSLRRAYRSLLRAAPPAGPLPYAELARLDAAGAAGGAGDSGGAGGRAWAALRAAIADEDVPHCHVLYVARSVCWGFQLLDS</sequence>
<reference evidence="2 3" key="1">
    <citation type="submission" date="2021-06" db="EMBL/GenBank/DDBJ databases">
        <title>A haploid diamondback moth (Plutella xylostella L.) genome assembly resolves 31 chromosomes and identifies a diamide resistance mutation.</title>
        <authorList>
            <person name="Ward C.M."/>
            <person name="Perry K.D."/>
            <person name="Baker G."/>
            <person name="Powis K."/>
            <person name="Heckel D.G."/>
            <person name="Baxter S.W."/>
        </authorList>
    </citation>
    <scope>NUCLEOTIDE SEQUENCE [LARGE SCALE GENOMIC DNA]</scope>
    <source>
        <strain evidence="2 3">LV</strain>
        <tissue evidence="2">Single pupa</tissue>
    </source>
</reference>
<keyword evidence="3" id="KW-1185">Reference proteome</keyword>
<protein>
    <submittedName>
        <fullName evidence="2">Uncharacterized protein</fullName>
    </submittedName>
</protein>
<dbReference type="Proteomes" id="UP000823941">
    <property type="component" value="Unassembled WGS sequence"/>
</dbReference>
<evidence type="ECO:0000256" key="1">
    <source>
        <dbReference type="SAM" id="MobiDB-lite"/>
    </source>
</evidence>
<accession>A0ABQ7PP57</accession>
<feature type="region of interest" description="Disordered" evidence="1">
    <location>
        <begin position="27"/>
        <end position="46"/>
    </location>
</feature>
<comment type="caution">
    <text evidence="2">The sequence shown here is derived from an EMBL/GenBank/DDBJ whole genome shotgun (WGS) entry which is preliminary data.</text>
</comment>
<proteinExistence type="predicted"/>
<dbReference type="EMBL" id="JAHIBW010000177">
    <property type="protein sequence ID" value="KAG7294776.1"/>
    <property type="molecule type" value="Genomic_DNA"/>
</dbReference>
<evidence type="ECO:0000313" key="2">
    <source>
        <dbReference type="EMBL" id="KAG7294776.1"/>
    </source>
</evidence>
<feature type="compositionally biased region" description="Low complexity" evidence="1">
    <location>
        <begin position="29"/>
        <end position="38"/>
    </location>
</feature>
<gene>
    <name evidence="2" type="ORF">JYU34_022858</name>
</gene>
<organism evidence="2 3">
    <name type="scientific">Plutella xylostella</name>
    <name type="common">Diamondback moth</name>
    <name type="synonym">Plutella maculipennis</name>
    <dbReference type="NCBI Taxonomy" id="51655"/>
    <lineage>
        <taxon>Eukaryota</taxon>
        <taxon>Metazoa</taxon>
        <taxon>Ecdysozoa</taxon>
        <taxon>Arthropoda</taxon>
        <taxon>Hexapoda</taxon>
        <taxon>Insecta</taxon>
        <taxon>Pterygota</taxon>
        <taxon>Neoptera</taxon>
        <taxon>Endopterygota</taxon>
        <taxon>Lepidoptera</taxon>
        <taxon>Glossata</taxon>
        <taxon>Ditrysia</taxon>
        <taxon>Yponomeutoidea</taxon>
        <taxon>Plutellidae</taxon>
        <taxon>Plutella</taxon>
    </lineage>
</organism>
<name>A0ABQ7PP57_PLUXY</name>